<feature type="chain" id="PRO_5034191634" description="EMI domain-containing protein" evidence="7">
    <location>
        <begin position="21"/>
        <end position="953"/>
    </location>
</feature>
<feature type="region of interest" description="Disordered" evidence="6">
    <location>
        <begin position="116"/>
        <end position="164"/>
    </location>
</feature>
<keyword evidence="4" id="KW-1015">Disulfide bond</keyword>
<dbReference type="PROSITE" id="PS51041">
    <property type="entry name" value="EMI"/>
    <property type="match status" value="1"/>
</dbReference>
<name>A0A8C4QEG9_EPTBU</name>
<keyword evidence="2" id="KW-0964">Secreted</keyword>
<keyword evidence="10" id="KW-1185">Reference proteome</keyword>
<evidence type="ECO:0000256" key="1">
    <source>
        <dbReference type="ARBA" id="ARBA00004613"/>
    </source>
</evidence>
<dbReference type="Pfam" id="PF07546">
    <property type="entry name" value="EMI"/>
    <property type="match status" value="1"/>
</dbReference>
<evidence type="ECO:0000259" key="8">
    <source>
        <dbReference type="PROSITE" id="PS51041"/>
    </source>
</evidence>
<organism evidence="9 10">
    <name type="scientific">Eptatretus burgeri</name>
    <name type="common">Inshore hagfish</name>
    <dbReference type="NCBI Taxonomy" id="7764"/>
    <lineage>
        <taxon>Eukaryota</taxon>
        <taxon>Metazoa</taxon>
        <taxon>Chordata</taxon>
        <taxon>Craniata</taxon>
        <taxon>Vertebrata</taxon>
        <taxon>Cyclostomata</taxon>
        <taxon>Myxini</taxon>
        <taxon>Myxiniformes</taxon>
        <taxon>Myxinidae</taxon>
        <taxon>Eptatretinae</taxon>
        <taxon>Eptatretus</taxon>
    </lineage>
</organism>
<feature type="region of interest" description="Disordered" evidence="6">
    <location>
        <begin position="253"/>
        <end position="272"/>
    </location>
</feature>
<feature type="compositionally biased region" description="Low complexity" evidence="6">
    <location>
        <begin position="148"/>
        <end position="164"/>
    </location>
</feature>
<evidence type="ECO:0000313" key="9">
    <source>
        <dbReference type="Ensembl" id="ENSEBUP00000014167.1"/>
    </source>
</evidence>
<dbReference type="GO" id="GO:0090051">
    <property type="term" value="P:negative regulation of cell migration involved in sprouting angiogenesis"/>
    <property type="evidence" value="ECO:0007669"/>
    <property type="project" value="TreeGrafter"/>
</dbReference>
<dbReference type="Proteomes" id="UP000694388">
    <property type="component" value="Unplaced"/>
</dbReference>
<evidence type="ECO:0000313" key="10">
    <source>
        <dbReference type="Proteomes" id="UP000694388"/>
    </source>
</evidence>
<evidence type="ECO:0000256" key="4">
    <source>
        <dbReference type="ARBA" id="ARBA00023157"/>
    </source>
</evidence>
<reference evidence="9" key="1">
    <citation type="submission" date="2025-08" db="UniProtKB">
        <authorList>
            <consortium name="Ensembl"/>
        </authorList>
    </citation>
    <scope>IDENTIFICATION</scope>
</reference>
<evidence type="ECO:0000256" key="3">
    <source>
        <dbReference type="ARBA" id="ARBA00022729"/>
    </source>
</evidence>
<accession>A0A8C4QEG9</accession>
<evidence type="ECO:0000256" key="6">
    <source>
        <dbReference type="SAM" id="MobiDB-lite"/>
    </source>
</evidence>
<feature type="signal peptide" evidence="7">
    <location>
        <begin position="1"/>
        <end position="20"/>
    </location>
</feature>
<keyword evidence="5" id="KW-0175">Coiled coil</keyword>
<dbReference type="PANTHER" id="PTHR15427">
    <property type="entry name" value="EMILIN ELASTIN MICROFIBRIL INTERFACE-LOCATED PROTEIN ELASTIN MICROFIBRIL INTERFACER"/>
    <property type="match status" value="1"/>
</dbReference>
<dbReference type="InterPro" id="IPR050392">
    <property type="entry name" value="Collagen/C1q_domain"/>
</dbReference>
<reference evidence="9" key="2">
    <citation type="submission" date="2025-09" db="UniProtKB">
        <authorList>
            <consortium name="Ensembl"/>
        </authorList>
    </citation>
    <scope>IDENTIFICATION</scope>
</reference>
<evidence type="ECO:0000256" key="5">
    <source>
        <dbReference type="SAM" id="Coils"/>
    </source>
</evidence>
<dbReference type="GO" id="GO:0005576">
    <property type="term" value="C:extracellular region"/>
    <property type="evidence" value="ECO:0007669"/>
    <property type="project" value="UniProtKB-SubCell"/>
</dbReference>
<keyword evidence="3 7" id="KW-0732">Signal</keyword>
<protein>
    <recommendedName>
        <fullName evidence="8">EMI domain-containing protein</fullName>
    </recommendedName>
</protein>
<feature type="compositionally biased region" description="Basic residues" evidence="6">
    <location>
        <begin position="914"/>
        <end position="924"/>
    </location>
</feature>
<evidence type="ECO:0000256" key="7">
    <source>
        <dbReference type="SAM" id="SignalP"/>
    </source>
</evidence>
<dbReference type="Ensembl" id="ENSEBUT00000014743.1">
    <property type="protein sequence ID" value="ENSEBUP00000014167.1"/>
    <property type="gene ID" value="ENSEBUG00000008933.1"/>
</dbReference>
<feature type="domain" description="EMI" evidence="8">
    <location>
        <begin position="170"/>
        <end position="247"/>
    </location>
</feature>
<dbReference type="AlphaFoldDB" id="A0A8C4QEG9"/>
<comment type="subcellular location">
    <subcellularLocation>
        <location evidence="1">Secreted</location>
    </subcellularLocation>
</comment>
<proteinExistence type="predicted"/>
<evidence type="ECO:0000256" key="2">
    <source>
        <dbReference type="ARBA" id="ARBA00022525"/>
    </source>
</evidence>
<feature type="compositionally biased region" description="Polar residues" evidence="6">
    <location>
        <begin position="943"/>
        <end position="953"/>
    </location>
</feature>
<dbReference type="PANTHER" id="PTHR15427:SF6">
    <property type="entry name" value="MULTIMERIN-2"/>
    <property type="match status" value="1"/>
</dbReference>
<feature type="coiled-coil region" evidence="5">
    <location>
        <begin position="837"/>
        <end position="893"/>
    </location>
</feature>
<dbReference type="GO" id="GO:0030948">
    <property type="term" value="P:negative regulation of vascular endothelial growth factor receptor signaling pathway"/>
    <property type="evidence" value="ECO:0007669"/>
    <property type="project" value="TreeGrafter"/>
</dbReference>
<sequence>MNTLWTLLVVTGSLSSAALAFSRPRRQRVMDGSPVTLNSGLRFLSTRDGQHHVEGWKPSRLHVPQVEHPVSREGSNYGSAGAHRRLEGSAAANKERQSSTFERILSPLTGVNAHRDLVGITPGQSPPDVGGPQRKHASNHGMQTGFMRSFSKSSSMSPSSDLSARSSSRERNWCAYVRTRLAPKVVSTGSESFVAEFIEPCPRGFTECNTNTVYRIIYRPSYRLKQMIVTSLEWKCCPGYIGAECKLKRQKPNLNHHASERPAEQQGDNKLGLLRQREINTKLDNHERWLRELHKDMNNISAVTQDMKGKFDVLEERMGQHEGTLQETPEEMINNLVQKALSAHLGNLWSTMDDQVQRLSAKITSLSRDVASTRRTIRTMDERVTVMALEKARCCERVSRQVESNAASISSFGIQISQLSDLNSTLLNVKDRLDTSLAKLAFKPTPEHLGNETSNHYDTHQPGRTHITVSRKEFDGVTKLLDNHTAQLMGLSQQFDSFAMDAESTKNLLLEQRSLLNLTEDLLSSSIDRVEENFEKQMNETQREVSDMNKSIRENLFECREKFQHIMDIVNNISQRVALTQNDMRSRKYLPTESIYVDPDGIGDNEESSTDLQCAQLQLEIDDLRELHSNKLNHLESEIAKGKQLFTENKEKVEGNFTRIFNVILRVIETQKENINDHTIIHENFQQLHRTIEQMIAEQSQSNLQIGILNDSFSSLLEDAVRHSIALENLGISLDIDDDDDDDEQPKTNINLINLQGKVDGVMKLLLDHTMHLKDFQSMLNDLQQDINNLDIHNAVRRLSDLENAVNLLDPSQISHTQSFPHEVDVNDTTDARLSRLEGLQGNLDMLRRSINESLERLQSCCLPDGISLEELRQEMTRNVRELKRTMAELVAAQGATTTNIQALVKKTFQKWRRKKRKQVKQRSTKSSQQKQAGKPGHRTTRDVSTLNNAGFW</sequence>
<dbReference type="InterPro" id="IPR011489">
    <property type="entry name" value="EMI_domain"/>
</dbReference>
<feature type="region of interest" description="Disordered" evidence="6">
    <location>
        <begin position="914"/>
        <end position="953"/>
    </location>
</feature>